<dbReference type="Proteomes" id="UP000029857">
    <property type="component" value="Unassembled WGS sequence"/>
</dbReference>
<dbReference type="GO" id="GO:0008170">
    <property type="term" value="F:N-methyltransferase activity"/>
    <property type="evidence" value="ECO:0007669"/>
    <property type="project" value="InterPro"/>
</dbReference>
<accession>A0A4U8U990</accession>
<dbReference type="RefSeq" id="WP_034562755.1">
    <property type="nucleotide sequence ID" value="NZ_CAMCCI010000032.1"/>
</dbReference>
<proteinExistence type="predicted"/>
<evidence type="ECO:0000313" key="5">
    <source>
        <dbReference type="Proteomes" id="UP000029857"/>
    </source>
</evidence>
<evidence type="ECO:0000256" key="1">
    <source>
        <dbReference type="ARBA" id="ARBA00022603"/>
    </source>
</evidence>
<dbReference type="InterPro" id="IPR002941">
    <property type="entry name" value="DNA_methylase_N4/N6"/>
</dbReference>
<organism evidence="4 5">
    <name type="scientific">Helicobacter bilis</name>
    <dbReference type="NCBI Taxonomy" id="37372"/>
    <lineage>
        <taxon>Bacteria</taxon>
        <taxon>Pseudomonadati</taxon>
        <taxon>Campylobacterota</taxon>
        <taxon>Epsilonproteobacteria</taxon>
        <taxon>Campylobacterales</taxon>
        <taxon>Helicobacteraceae</taxon>
        <taxon>Helicobacter</taxon>
    </lineage>
</organism>
<dbReference type="GO" id="GO:0032259">
    <property type="term" value="P:methylation"/>
    <property type="evidence" value="ECO:0007669"/>
    <property type="project" value="UniProtKB-KW"/>
</dbReference>
<gene>
    <name evidence="4" type="ORF">LS79_004610</name>
</gene>
<comment type="caution">
    <text evidence="4">The sequence shown here is derived from an EMBL/GenBank/DDBJ whole genome shotgun (WGS) entry which is preliminary data.</text>
</comment>
<keyword evidence="2 4" id="KW-0808">Transferase</keyword>
<dbReference type="GO" id="GO:0003677">
    <property type="term" value="F:DNA binding"/>
    <property type="evidence" value="ECO:0007669"/>
    <property type="project" value="InterPro"/>
</dbReference>
<evidence type="ECO:0000313" key="4">
    <source>
        <dbReference type="EMBL" id="TLE10801.1"/>
    </source>
</evidence>
<dbReference type="SUPFAM" id="SSF53335">
    <property type="entry name" value="S-adenosyl-L-methionine-dependent methyltransferases"/>
    <property type="match status" value="1"/>
</dbReference>
<keyword evidence="1 4" id="KW-0489">Methyltransferase</keyword>
<evidence type="ECO:0000256" key="2">
    <source>
        <dbReference type="ARBA" id="ARBA00022679"/>
    </source>
</evidence>
<dbReference type="AlphaFoldDB" id="A0A4U8U990"/>
<dbReference type="EMBL" id="JRPJ02000012">
    <property type="protein sequence ID" value="TLE10801.1"/>
    <property type="molecule type" value="Genomic_DNA"/>
</dbReference>
<name>A0A4U8U990_9HELI</name>
<dbReference type="Gene3D" id="3.40.50.150">
    <property type="entry name" value="Vaccinia Virus protein VP39"/>
    <property type="match status" value="1"/>
</dbReference>
<reference evidence="4 5" key="1">
    <citation type="journal article" date="2014" name="Genome Announc.">
        <title>Draft genome sequences of eight enterohepatic helicobacter species isolated from both laboratory and wild rodents.</title>
        <authorList>
            <person name="Sheh A."/>
            <person name="Shen Z."/>
            <person name="Fox J.G."/>
        </authorList>
    </citation>
    <scope>NUCLEOTIDE SEQUENCE [LARGE SCALE GENOMIC DNA]</scope>
    <source>
        <strain evidence="4 5">ATCC 49320</strain>
    </source>
</reference>
<feature type="domain" description="DNA methylase N-4/N-6" evidence="3">
    <location>
        <begin position="151"/>
        <end position="316"/>
    </location>
</feature>
<evidence type="ECO:0000259" key="3">
    <source>
        <dbReference type="Pfam" id="PF01555"/>
    </source>
</evidence>
<dbReference type="InterPro" id="IPR029063">
    <property type="entry name" value="SAM-dependent_MTases_sf"/>
</dbReference>
<dbReference type="Pfam" id="PF01555">
    <property type="entry name" value="N6_N4_Mtase"/>
    <property type="match status" value="1"/>
</dbReference>
<protein>
    <submittedName>
        <fullName evidence="4">Site-specific DNA-methyltransferase</fullName>
    </submittedName>
</protein>
<sequence>MQNIQSDHKTILDELKEEQIAKIKQRHRDKILEKENAEFPTKLIENAESKESVLKLSALGMSLKRTGFHFDVRLEKSDGTIKYFVKNEELSFEPLGEARELPKRVMTEAETKQSPFLAQKPTLKQRITHTLIIDDNYPTLLNLLINYKRKVKVIYIDPPCGKDVLGEFAETNYDNAITRDNFLSMLYPRLCLAKTLLQDDGVIFCSIDDRNQVYVRGLFDEVFGDGNFVVCYPIATNHSVRNYGGIPIAHEYVLIYQKDVKSDELNLLTNENKNFTFCDENGNFNLMELRNRNGKVNSKNRPNLYYPFYVNLNNQDENDLYEVSLTQHNGFFLFDYLYNFTDNQSINIFAFC</sequence>